<evidence type="ECO:0000256" key="3">
    <source>
        <dbReference type="SAM" id="Coils"/>
    </source>
</evidence>
<accession>A0A8J5QLU5</accession>
<dbReference type="PANTHER" id="PTHR43029:SF10">
    <property type="entry name" value="AMMONIUM TRANSPORTER MEP2"/>
    <property type="match status" value="1"/>
</dbReference>
<evidence type="ECO:0000313" key="6">
    <source>
        <dbReference type="EMBL" id="KAG7665457.1"/>
    </source>
</evidence>
<feature type="transmembrane region" description="Helical" evidence="4">
    <location>
        <begin position="245"/>
        <end position="265"/>
    </location>
</feature>
<dbReference type="RefSeq" id="XP_049265689.1">
    <property type="nucleotide sequence ID" value="XM_049404767.1"/>
</dbReference>
<dbReference type="PANTHER" id="PTHR43029">
    <property type="entry name" value="AMMONIUM TRANSPORTER MEP2"/>
    <property type="match status" value="1"/>
</dbReference>
<dbReference type="EMBL" id="JAGSYN010000050">
    <property type="protein sequence ID" value="KAG7665457.1"/>
    <property type="molecule type" value="Genomic_DNA"/>
</dbReference>
<organism evidence="6 7">
    <name type="scientific">[Candida] subhashii</name>
    <dbReference type="NCBI Taxonomy" id="561895"/>
    <lineage>
        <taxon>Eukaryota</taxon>
        <taxon>Fungi</taxon>
        <taxon>Dikarya</taxon>
        <taxon>Ascomycota</taxon>
        <taxon>Saccharomycotina</taxon>
        <taxon>Pichiomycetes</taxon>
        <taxon>Debaryomycetaceae</taxon>
        <taxon>Spathaspora</taxon>
    </lineage>
</organism>
<evidence type="ECO:0000256" key="4">
    <source>
        <dbReference type="SAM" id="Phobius"/>
    </source>
</evidence>
<dbReference type="GO" id="GO:0008519">
    <property type="term" value="F:ammonium channel activity"/>
    <property type="evidence" value="ECO:0007669"/>
    <property type="project" value="InterPro"/>
</dbReference>
<dbReference type="GeneID" id="73467946"/>
<sequence>MDNEAIVDVRTSINALYMLFCIALLPLVIIGIAFFYSGLTQRRSSLTMFAVPMLVTPLIFIDWFIWGYSFCYSASSNHFIGNLGFSVLRQLETNITMTFTNSRGEILFLNHFLFNGLFKIICAGLAFPGCIAERGRILPMLVFLFFWSIMIYNPVTYWFWNSNGWLSIDLGSLPVLDFAGGNCIHIVSGFTCLAYSYILGPRNPKILYNYRNINTGHIIIGTFCVMCGWVGFIAGCDFKFSYNSLYIIVNTILAALSSTIIWTSIDYFFSSIPLEGAEEKIASIAQQQQQQQQQNEQIDMILSQAGSGNSPIVPVLSETGVLLSQRYHQTKSNFISRRKFSMISFSSGIMTGLVVYTPGGGYVAGPGQFWKAIVFGVVGAIICNLSTRLKYFFKIDDALDIFAIHGIAGIVGSLLTGLFANTQYNSDGGWVVHNWIQFGYQLLGVTITSSYVFIMTCVFLYVIDLIPGLHLRIDKDFNRRERKRKSQETELEAAAGTGVPATVMAFPHTQSQPESQKSPLPEEICFWEQVELLGTDSYEFNGEYMMDFIEFIKVIRPQDYEDENTYDEIDAVVDPMRNRSGTSGNLQTDGAGGNLNTGMFGDYEMHHEGVNHLIKRE</sequence>
<feature type="transmembrane region" description="Helical" evidence="4">
    <location>
        <begin position="399"/>
        <end position="420"/>
    </location>
</feature>
<dbReference type="AlphaFoldDB" id="A0A8J5QLU5"/>
<keyword evidence="2" id="KW-0924">Ammonia transport</keyword>
<evidence type="ECO:0000313" key="7">
    <source>
        <dbReference type="Proteomes" id="UP000694255"/>
    </source>
</evidence>
<keyword evidence="3" id="KW-0175">Coiled coil</keyword>
<feature type="transmembrane region" description="Helical" evidence="4">
    <location>
        <begin position="46"/>
        <end position="66"/>
    </location>
</feature>
<proteinExistence type="predicted"/>
<keyword evidence="7" id="KW-1185">Reference proteome</keyword>
<feature type="transmembrane region" description="Helical" evidence="4">
    <location>
        <begin position="369"/>
        <end position="387"/>
    </location>
</feature>
<protein>
    <recommendedName>
        <fullName evidence="5">Ammonium transporter AmtB-like domain-containing protein</fullName>
    </recommendedName>
</protein>
<feature type="transmembrane region" description="Helical" evidence="4">
    <location>
        <begin position="440"/>
        <end position="463"/>
    </location>
</feature>
<comment type="caution">
    <text evidence="6">The sequence shown here is derived from an EMBL/GenBank/DDBJ whole genome shotgun (WGS) entry which is preliminary data.</text>
</comment>
<feature type="domain" description="Ammonium transporter AmtB-like" evidence="5">
    <location>
        <begin position="335"/>
        <end position="474"/>
    </location>
</feature>
<evidence type="ECO:0000256" key="1">
    <source>
        <dbReference type="ARBA" id="ARBA00022448"/>
    </source>
</evidence>
<dbReference type="Proteomes" id="UP000694255">
    <property type="component" value="Unassembled WGS sequence"/>
</dbReference>
<feature type="transmembrane region" description="Helical" evidence="4">
    <location>
        <begin position="15"/>
        <end position="39"/>
    </location>
</feature>
<keyword evidence="4" id="KW-1133">Transmembrane helix</keyword>
<gene>
    <name evidence="6" type="ORF">J8A68_001145</name>
</gene>
<feature type="coiled-coil region" evidence="3">
    <location>
        <begin position="274"/>
        <end position="304"/>
    </location>
</feature>
<keyword evidence="4" id="KW-0812">Transmembrane</keyword>
<dbReference type="OrthoDB" id="534912at2759"/>
<dbReference type="Pfam" id="PF00909">
    <property type="entry name" value="Ammonium_transp"/>
    <property type="match status" value="2"/>
</dbReference>
<name>A0A8J5QLU5_9ASCO</name>
<feature type="transmembrane region" description="Helical" evidence="4">
    <location>
        <begin position="179"/>
        <end position="200"/>
    </location>
</feature>
<evidence type="ECO:0000259" key="5">
    <source>
        <dbReference type="Pfam" id="PF00909"/>
    </source>
</evidence>
<evidence type="ECO:0000256" key="2">
    <source>
        <dbReference type="ARBA" id="ARBA00023177"/>
    </source>
</evidence>
<dbReference type="GO" id="GO:0005886">
    <property type="term" value="C:plasma membrane"/>
    <property type="evidence" value="ECO:0007669"/>
    <property type="project" value="TreeGrafter"/>
</dbReference>
<reference evidence="6 7" key="1">
    <citation type="journal article" date="2021" name="DNA Res.">
        <title>Genome analysis of Candida subhashii reveals its hybrid nature and dual mitochondrial genome conformations.</title>
        <authorList>
            <person name="Mixao V."/>
            <person name="Hegedusova E."/>
            <person name="Saus E."/>
            <person name="Pryszcz L.P."/>
            <person name="Cillingova A."/>
            <person name="Nosek J."/>
            <person name="Gabaldon T."/>
        </authorList>
    </citation>
    <scope>NUCLEOTIDE SEQUENCE [LARGE SCALE GENOMIC DNA]</scope>
    <source>
        <strain evidence="6 7">CBS 10753</strain>
    </source>
</reference>
<feature type="transmembrane region" description="Helical" evidence="4">
    <location>
        <begin position="212"/>
        <end position="233"/>
    </location>
</feature>
<keyword evidence="1" id="KW-0813">Transport</keyword>
<dbReference type="InterPro" id="IPR024041">
    <property type="entry name" value="NH4_transpt_AmtB-like_dom"/>
</dbReference>
<feature type="transmembrane region" description="Helical" evidence="4">
    <location>
        <begin position="112"/>
        <end position="131"/>
    </location>
</feature>
<keyword evidence="4" id="KW-0472">Membrane</keyword>
<dbReference type="InterPro" id="IPR001905">
    <property type="entry name" value="Ammonium_transpt"/>
</dbReference>
<feature type="domain" description="Ammonium transporter AmtB-like" evidence="5">
    <location>
        <begin position="17"/>
        <end position="268"/>
    </location>
</feature>
<feature type="transmembrane region" description="Helical" evidence="4">
    <location>
        <begin position="340"/>
        <end position="357"/>
    </location>
</feature>
<feature type="transmembrane region" description="Helical" evidence="4">
    <location>
        <begin position="138"/>
        <end position="159"/>
    </location>
</feature>